<evidence type="ECO:0000313" key="2">
    <source>
        <dbReference type="WBParaSite" id="GPLIN_000818300"/>
    </source>
</evidence>
<dbReference type="WBParaSite" id="GPLIN_000818300">
    <property type="protein sequence ID" value="GPLIN_000818300"/>
    <property type="gene ID" value="GPLIN_000818300"/>
</dbReference>
<proteinExistence type="predicted"/>
<sequence length="119" mass="13226">MHRLFVDQKWVTFALDLNRGIDSNLEQTTGCLRQKTITSIVGEFVWNKVASPQLYALTWNGLIEMKLNSDNNCPSTSTGPCLEAISLFTMADKVLVFATPNGKNEVLPWSSSSQTTADR</sequence>
<protein>
    <submittedName>
        <fullName evidence="2">Bulb-type lectin domain-containing protein</fullName>
    </submittedName>
</protein>
<name>A0A183C5N8_GLOPA</name>
<organism evidence="1 2">
    <name type="scientific">Globodera pallida</name>
    <name type="common">Potato cyst nematode worm</name>
    <name type="synonym">Heterodera pallida</name>
    <dbReference type="NCBI Taxonomy" id="36090"/>
    <lineage>
        <taxon>Eukaryota</taxon>
        <taxon>Metazoa</taxon>
        <taxon>Ecdysozoa</taxon>
        <taxon>Nematoda</taxon>
        <taxon>Chromadorea</taxon>
        <taxon>Rhabditida</taxon>
        <taxon>Tylenchina</taxon>
        <taxon>Tylenchomorpha</taxon>
        <taxon>Tylenchoidea</taxon>
        <taxon>Heteroderidae</taxon>
        <taxon>Heteroderinae</taxon>
        <taxon>Globodera</taxon>
    </lineage>
</organism>
<dbReference type="AlphaFoldDB" id="A0A183C5N8"/>
<dbReference type="Proteomes" id="UP000050741">
    <property type="component" value="Unassembled WGS sequence"/>
</dbReference>
<keyword evidence="1" id="KW-1185">Reference proteome</keyword>
<evidence type="ECO:0000313" key="1">
    <source>
        <dbReference type="Proteomes" id="UP000050741"/>
    </source>
</evidence>
<reference evidence="1" key="1">
    <citation type="submission" date="2014-05" db="EMBL/GenBank/DDBJ databases">
        <title>The genome and life-stage specific transcriptomes of Globodera pallida elucidate key aspects of plant parasitism by a cyst nematode.</title>
        <authorList>
            <person name="Cotton J.A."/>
            <person name="Lilley C.J."/>
            <person name="Jones L.M."/>
            <person name="Kikuchi T."/>
            <person name="Reid A.J."/>
            <person name="Thorpe P."/>
            <person name="Tsai I.J."/>
            <person name="Beasley H."/>
            <person name="Blok V."/>
            <person name="Cock P.J.A."/>
            <person name="Van den Akker S.E."/>
            <person name="Holroyd N."/>
            <person name="Hunt M."/>
            <person name="Mantelin S."/>
            <person name="Naghra H."/>
            <person name="Pain A."/>
            <person name="Palomares-Rius J.E."/>
            <person name="Zarowiecki M."/>
            <person name="Berriman M."/>
            <person name="Jones J.T."/>
            <person name="Urwin P.E."/>
        </authorList>
    </citation>
    <scope>NUCLEOTIDE SEQUENCE [LARGE SCALE GENOMIC DNA]</scope>
    <source>
        <strain evidence="1">Lindley</strain>
    </source>
</reference>
<reference evidence="2" key="2">
    <citation type="submission" date="2016-06" db="UniProtKB">
        <authorList>
            <consortium name="WormBaseParasite"/>
        </authorList>
    </citation>
    <scope>IDENTIFICATION</scope>
</reference>
<accession>A0A183C5N8</accession>